<evidence type="ECO:0000259" key="11">
    <source>
        <dbReference type="PROSITE" id="PS51352"/>
    </source>
</evidence>
<dbReference type="InterPro" id="IPR036249">
    <property type="entry name" value="Thioredoxin-like_sf"/>
</dbReference>
<keyword evidence="8" id="KW-0676">Redox-active center</keyword>
<evidence type="ECO:0000256" key="2">
    <source>
        <dbReference type="ARBA" id="ARBA00011654"/>
    </source>
</evidence>
<dbReference type="SUPFAM" id="SSF52833">
    <property type="entry name" value="Thioredoxin-like"/>
    <property type="match status" value="1"/>
</dbReference>
<dbReference type="KEGG" id="caby:Cabys_2201"/>
<proteinExistence type="inferred from homology"/>
<dbReference type="AlphaFoldDB" id="A0A1J1C8T0"/>
<reference evidence="12 13" key="1">
    <citation type="submission" date="2016-11" db="EMBL/GenBank/DDBJ databases">
        <title>Genomic analysis of Caldithrix abyssi and proposal of a novel bacterial phylum Caldithrichaeota.</title>
        <authorList>
            <person name="Kublanov I."/>
            <person name="Sigalova O."/>
            <person name="Gavrilov S."/>
            <person name="Lebedinsky A."/>
            <person name="Ivanova N."/>
            <person name="Daum C."/>
            <person name="Reddy T."/>
            <person name="Klenk H.P."/>
            <person name="Goker M."/>
            <person name="Reva O."/>
            <person name="Miroshnichenko M."/>
            <person name="Kyprides N."/>
            <person name="Woyke T."/>
            <person name="Gelfand M."/>
        </authorList>
    </citation>
    <scope>NUCLEOTIDE SEQUENCE [LARGE SCALE GENOMIC DNA]</scope>
    <source>
        <strain evidence="12 13">LF13</strain>
    </source>
</reference>
<evidence type="ECO:0000256" key="1">
    <source>
        <dbReference type="ARBA" id="ARBA00009796"/>
    </source>
</evidence>
<dbReference type="Pfam" id="PF10417">
    <property type="entry name" value="1-cysPrx_C"/>
    <property type="match status" value="1"/>
</dbReference>
<comment type="similarity">
    <text evidence="1">Belongs to the peroxiredoxin family. AhpC/Prx1 subfamily.</text>
</comment>
<dbReference type="GO" id="GO:0033554">
    <property type="term" value="P:cellular response to stress"/>
    <property type="evidence" value="ECO:0007669"/>
    <property type="project" value="TreeGrafter"/>
</dbReference>
<gene>
    <name evidence="12" type="ORF">Cabys_2201</name>
</gene>
<evidence type="ECO:0000256" key="6">
    <source>
        <dbReference type="ARBA" id="ARBA00022862"/>
    </source>
</evidence>
<evidence type="ECO:0000256" key="10">
    <source>
        <dbReference type="ARBA" id="ARBA00047572"/>
    </source>
</evidence>
<dbReference type="Gene3D" id="3.40.30.10">
    <property type="entry name" value="Glutaredoxin"/>
    <property type="match status" value="1"/>
</dbReference>
<dbReference type="PIRSF" id="PIRSF000239">
    <property type="entry name" value="AHPC"/>
    <property type="match status" value="1"/>
</dbReference>
<evidence type="ECO:0000256" key="5">
    <source>
        <dbReference type="ARBA" id="ARBA00022559"/>
    </source>
</evidence>
<dbReference type="InterPro" id="IPR050217">
    <property type="entry name" value="Peroxiredoxin"/>
</dbReference>
<organism evidence="12 13">
    <name type="scientific">Caldithrix abyssi DSM 13497</name>
    <dbReference type="NCBI Taxonomy" id="880073"/>
    <lineage>
        <taxon>Bacteria</taxon>
        <taxon>Pseudomonadati</taxon>
        <taxon>Calditrichota</taxon>
        <taxon>Calditrichia</taxon>
        <taxon>Calditrichales</taxon>
        <taxon>Calditrichaceae</taxon>
        <taxon>Caldithrix</taxon>
    </lineage>
</organism>
<dbReference type="InterPro" id="IPR000866">
    <property type="entry name" value="AhpC/TSA"/>
</dbReference>
<dbReference type="GO" id="GO:0042744">
    <property type="term" value="P:hydrogen peroxide catabolic process"/>
    <property type="evidence" value="ECO:0007669"/>
    <property type="project" value="TreeGrafter"/>
</dbReference>
<dbReference type="GO" id="GO:0008379">
    <property type="term" value="F:thioredoxin peroxidase activity"/>
    <property type="evidence" value="ECO:0007669"/>
    <property type="project" value="TreeGrafter"/>
</dbReference>
<dbReference type="GO" id="GO:0102039">
    <property type="term" value="F:NADH-dependent peroxiredoxin activity"/>
    <property type="evidence" value="ECO:0007669"/>
    <property type="project" value="UniProtKB-EC"/>
</dbReference>
<accession>A0A1J1C8T0</accession>
<dbReference type="GO" id="GO:0005829">
    <property type="term" value="C:cytosol"/>
    <property type="evidence" value="ECO:0007669"/>
    <property type="project" value="TreeGrafter"/>
</dbReference>
<keyword evidence="7" id="KW-0560">Oxidoreductase</keyword>
<keyword evidence="6" id="KW-0049">Antioxidant</keyword>
<dbReference type="PROSITE" id="PS51352">
    <property type="entry name" value="THIOREDOXIN_2"/>
    <property type="match status" value="1"/>
</dbReference>
<dbReference type="Pfam" id="PF00578">
    <property type="entry name" value="AhpC-TSA"/>
    <property type="match status" value="1"/>
</dbReference>
<comment type="catalytic activity">
    <reaction evidence="10">
        <text>a hydroperoxide + NADH + H(+) = an alcohol + NAD(+) + H2O</text>
        <dbReference type="Rhea" id="RHEA:62628"/>
        <dbReference type="ChEBI" id="CHEBI:15377"/>
        <dbReference type="ChEBI" id="CHEBI:15378"/>
        <dbReference type="ChEBI" id="CHEBI:30879"/>
        <dbReference type="ChEBI" id="CHEBI:35924"/>
        <dbReference type="ChEBI" id="CHEBI:57540"/>
        <dbReference type="ChEBI" id="CHEBI:57945"/>
        <dbReference type="EC" id="1.11.1.26"/>
    </reaction>
</comment>
<evidence type="ECO:0000313" key="12">
    <source>
        <dbReference type="EMBL" id="APF18950.1"/>
    </source>
</evidence>
<protein>
    <recommendedName>
        <fullName evidence="4">Alkyl hydroperoxide reductase C</fullName>
        <ecNumber evidence="3">1.11.1.26</ecNumber>
    </recommendedName>
    <alternativeName>
        <fullName evidence="9">Peroxiredoxin</fullName>
    </alternativeName>
</protein>
<dbReference type="EMBL" id="CP018099">
    <property type="protein sequence ID" value="APF18950.1"/>
    <property type="molecule type" value="Genomic_DNA"/>
</dbReference>
<dbReference type="InterPro" id="IPR019479">
    <property type="entry name" value="Peroxiredoxin_C"/>
</dbReference>
<keyword evidence="5" id="KW-0575">Peroxidase</keyword>
<evidence type="ECO:0000256" key="8">
    <source>
        <dbReference type="ARBA" id="ARBA00023284"/>
    </source>
</evidence>
<evidence type="ECO:0000313" key="13">
    <source>
        <dbReference type="Proteomes" id="UP000183868"/>
    </source>
</evidence>
<dbReference type="InterPro" id="IPR013766">
    <property type="entry name" value="Thioredoxin_domain"/>
</dbReference>
<evidence type="ECO:0000256" key="4">
    <source>
        <dbReference type="ARBA" id="ARBA00017462"/>
    </source>
</evidence>
<dbReference type="OrthoDB" id="9812811at2"/>
<dbReference type="PANTHER" id="PTHR10681:SF121">
    <property type="entry name" value="ALKYL HYDROPEROXIDE REDUCTASE C"/>
    <property type="match status" value="1"/>
</dbReference>
<dbReference type="EC" id="1.11.1.26" evidence="3"/>
<comment type="subunit">
    <text evidence="2">Homodimer; disulfide-linked, upon oxidation. 5 homodimers assemble to form a ring-like decamer.</text>
</comment>
<evidence type="ECO:0000256" key="3">
    <source>
        <dbReference type="ARBA" id="ARBA00013021"/>
    </source>
</evidence>
<sequence>MAAVAAKYDELKKLNVEVIAISTDTHFTHWMWKKTSPTVKNVEYPICGDPSGAVSRAYGVWQEKSGLNQRGRFIINPDGIIMAVEVLTGPVGRNVDELIRQIKAMQEVAKNPGKAAPAGWKPGDKLIGTGKDYIGKY</sequence>
<dbReference type="InterPro" id="IPR024706">
    <property type="entry name" value="Peroxiredoxin_AhpC-typ"/>
</dbReference>
<evidence type="ECO:0000256" key="7">
    <source>
        <dbReference type="ARBA" id="ARBA00023002"/>
    </source>
</evidence>
<dbReference type="PANTHER" id="PTHR10681">
    <property type="entry name" value="THIOREDOXIN PEROXIDASE"/>
    <property type="match status" value="1"/>
</dbReference>
<name>A0A1J1C8T0_CALAY</name>
<evidence type="ECO:0000256" key="9">
    <source>
        <dbReference type="ARBA" id="ARBA00032077"/>
    </source>
</evidence>
<dbReference type="Proteomes" id="UP000183868">
    <property type="component" value="Chromosome"/>
</dbReference>
<feature type="domain" description="Thioredoxin" evidence="11">
    <location>
        <begin position="1"/>
        <end position="107"/>
    </location>
</feature>
<dbReference type="GO" id="GO:0045454">
    <property type="term" value="P:cell redox homeostasis"/>
    <property type="evidence" value="ECO:0007669"/>
    <property type="project" value="TreeGrafter"/>
</dbReference>
<dbReference type="GO" id="GO:0006979">
    <property type="term" value="P:response to oxidative stress"/>
    <property type="evidence" value="ECO:0007669"/>
    <property type="project" value="TreeGrafter"/>
</dbReference>